<keyword evidence="2" id="KW-0378">Hydrolase</keyword>
<dbReference type="Gene3D" id="3.90.79.10">
    <property type="entry name" value="Nucleoside Triphosphate Pyrophosphohydrolase"/>
    <property type="match status" value="1"/>
</dbReference>
<dbReference type="AlphaFoldDB" id="A0A2V1K6J2"/>
<gene>
    <name evidence="4" type="ORF">DD236_07080</name>
</gene>
<dbReference type="InterPro" id="IPR015797">
    <property type="entry name" value="NUDIX_hydrolase-like_dom_sf"/>
</dbReference>
<dbReference type="RefSeq" id="WP_109093672.1">
    <property type="nucleotide sequence ID" value="NZ_CAMELQ010000033.1"/>
</dbReference>
<dbReference type="InterPro" id="IPR020084">
    <property type="entry name" value="NUDIX_hydrolase_CS"/>
</dbReference>
<evidence type="ECO:0000256" key="2">
    <source>
        <dbReference type="ARBA" id="ARBA00022801"/>
    </source>
</evidence>
<organism evidence="4 5">
    <name type="scientific">Ancrocorticia populi</name>
    <dbReference type="NCBI Taxonomy" id="2175228"/>
    <lineage>
        <taxon>Bacteria</taxon>
        <taxon>Bacillati</taxon>
        <taxon>Actinomycetota</taxon>
        <taxon>Actinomycetes</taxon>
        <taxon>Actinomycetales</taxon>
        <taxon>Actinomycetaceae</taxon>
        <taxon>Ancrocorticia</taxon>
    </lineage>
</organism>
<dbReference type="SUPFAM" id="SSF55811">
    <property type="entry name" value="Nudix"/>
    <property type="match status" value="1"/>
</dbReference>
<dbReference type="InterPro" id="IPR059176">
    <property type="entry name" value="UDP-X_N"/>
</dbReference>
<dbReference type="Pfam" id="PF00293">
    <property type="entry name" value="NUDIX"/>
    <property type="match status" value="1"/>
</dbReference>
<name>A0A2V1K6J2_9ACTO</name>
<sequence>MTSEPSQAHQSDNSPAPEILRIARKLTAISESGLWYCKDQFDIGRFHEIGELAQALTNLVGEKELPPYRREVASVAGYTTPKVDVRGGVFNNDGEVVLVREIADEGRWTLPGGWCDINEKPSEAVEREVREEAGLITKVSQLAALIDRDSWPHYPPIDHQVYKLFFICEQQSAEDLAFTSIETSQIGWFDVDNPPELSLSRTLPEQLVLLKEHWLNPGPAYVD</sequence>
<proteinExistence type="predicted"/>
<feature type="domain" description="Nudix hydrolase" evidence="3">
    <location>
        <begin position="68"/>
        <end position="211"/>
    </location>
</feature>
<evidence type="ECO:0000259" key="3">
    <source>
        <dbReference type="PROSITE" id="PS51462"/>
    </source>
</evidence>
<reference evidence="5" key="1">
    <citation type="submission" date="2018-05" db="EMBL/GenBank/DDBJ databases">
        <authorList>
            <person name="Li Y."/>
        </authorList>
    </citation>
    <scope>NUCLEOTIDE SEQUENCE [LARGE SCALE GENOMIC DNA]</scope>
    <source>
        <strain evidence="5">sk1b4</strain>
    </source>
</reference>
<dbReference type="PROSITE" id="PS00893">
    <property type="entry name" value="NUDIX_BOX"/>
    <property type="match status" value="1"/>
</dbReference>
<dbReference type="EMBL" id="QETB01000003">
    <property type="protein sequence ID" value="PWF26599.1"/>
    <property type="molecule type" value="Genomic_DNA"/>
</dbReference>
<evidence type="ECO:0000256" key="1">
    <source>
        <dbReference type="ARBA" id="ARBA00001946"/>
    </source>
</evidence>
<keyword evidence="5" id="KW-1185">Reference proteome</keyword>
<comment type="cofactor">
    <cofactor evidence="1">
        <name>Mg(2+)</name>
        <dbReference type="ChEBI" id="CHEBI:18420"/>
    </cofactor>
</comment>
<dbReference type="OrthoDB" id="4247482at2"/>
<dbReference type="PANTHER" id="PTHR43046:SF16">
    <property type="entry name" value="ADP-RIBOSE PYROPHOSPHATASE YJHB-RELATED"/>
    <property type="match status" value="1"/>
</dbReference>
<dbReference type="Proteomes" id="UP000245283">
    <property type="component" value="Unassembled WGS sequence"/>
</dbReference>
<dbReference type="Pfam" id="PF12535">
    <property type="entry name" value="Nudix_N"/>
    <property type="match status" value="1"/>
</dbReference>
<dbReference type="GO" id="GO:0016787">
    <property type="term" value="F:hydrolase activity"/>
    <property type="evidence" value="ECO:0007669"/>
    <property type="project" value="UniProtKB-KW"/>
</dbReference>
<dbReference type="PANTHER" id="PTHR43046">
    <property type="entry name" value="GDP-MANNOSE MANNOSYL HYDROLASE"/>
    <property type="match status" value="1"/>
</dbReference>
<dbReference type="PROSITE" id="PS51462">
    <property type="entry name" value="NUDIX"/>
    <property type="match status" value="1"/>
</dbReference>
<evidence type="ECO:0000313" key="4">
    <source>
        <dbReference type="EMBL" id="PWF26599.1"/>
    </source>
</evidence>
<dbReference type="InterPro" id="IPR000086">
    <property type="entry name" value="NUDIX_hydrolase_dom"/>
</dbReference>
<evidence type="ECO:0000313" key="5">
    <source>
        <dbReference type="Proteomes" id="UP000245283"/>
    </source>
</evidence>
<comment type="caution">
    <text evidence="4">The sequence shown here is derived from an EMBL/GenBank/DDBJ whole genome shotgun (WGS) entry which is preliminary data.</text>
</comment>
<accession>A0A2V1K6J2</accession>
<dbReference type="Gene3D" id="6.10.250.1120">
    <property type="match status" value="1"/>
</dbReference>
<protein>
    <submittedName>
        <fullName evidence="4">ADP-ribose pyrophosphatase</fullName>
    </submittedName>
</protein>